<accession>A0ABS4D8S9</accession>
<dbReference type="EMBL" id="SIJK02000012">
    <property type="protein sequence ID" value="MBP1465836.1"/>
    <property type="molecule type" value="Genomic_DNA"/>
</dbReference>
<dbReference type="RefSeq" id="WP_135477862.1">
    <property type="nucleotide sequence ID" value="NZ_SIJK02000012.1"/>
</dbReference>
<evidence type="ECO:0000313" key="2">
    <source>
        <dbReference type="EMBL" id="MBP1465836.1"/>
    </source>
</evidence>
<dbReference type="GO" id="GO:0005524">
    <property type="term" value="F:ATP binding"/>
    <property type="evidence" value="ECO:0007669"/>
    <property type="project" value="UniProtKB-KW"/>
</dbReference>
<comment type="caution">
    <text evidence="2">The sequence shown here is derived from an EMBL/GenBank/DDBJ whole genome shotgun (WGS) entry which is preliminary data.</text>
</comment>
<gene>
    <name evidence="2" type="ORF">EYB53_008980</name>
</gene>
<keyword evidence="2" id="KW-0547">Nucleotide-binding</keyword>
<evidence type="ECO:0000256" key="1">
    <source>
        <dbReference type="SAM" id="Phobius"/>
    </source>
</evidence>
<protein>
    <submittedName>
        <fullName evidence="2">ABC transporter ATP-binding protein</fullName>
    </submittedName>
</protein>
<proteinExistence type="predicted"/>
<feature type="transmembrane region" description="Helical" evidence="1">
    <location>
        <begin position="14"/>
        <end position="41"/>
    </location>
</feature>
<keyword evidence="2" id="KW-0067">ATP-binding</keyword>
<keyword evidence="1" id="KW-1133">Transmembrane helix</keyword>
<dbReference type="Proteomes" id="UP001193081">
    <property type="component" value="Unassembled WGS sequence"/>
</dbReference>
<keyword evidence="3" id="KW-1185">Reference proteome</keyword>
<reference evidence="2 3" key="1">
    <citation type="submission" date="2021-03" db="EMBL/GenBank/DDBJ databases">
        <authorList>
            <person name="Grouzdev D.S."/>
        </authorList>
    </citation>
    <scope>NUCLEOTIDE SEQUENCE [LARGE SCALE GENOMIC DNA]</scope>
    <source>
        <strain evidence="2 3">M50-1</strain>
    </source>
</reference>
<organism evidence="2 3">
    <name type="scientific">Candidatus Chloroploca mongolica</name>
    <dbReference type="NCBI Taxonomy" id="2528176"/>
    <lineage>
        <taxon>Bacteria</taxon>
        <taxon>Bacillati</taxon>
        <taxon>Chloroflexota</taxon>
        <taxon>Chloroflexia</taxon>
        <taxon>Chloroflexales</taxon>
        <taxon>Chloroflexineae</taxon>
        <taxon>Oscillochloridaceae</taxon>
        <taxon>Candidatus Chloroploca</taxon>
    </lineage>
</organism>
<sequence>MNISEHRLKRRKRWALWGALILATLSIVLGGLFNVLIALAGHNLPPEPGIGFWGLLLLRSSLAWGGGALFFGAVLGIFASMIWRDDEELREHKS</sequence>
<feature type="transmembrane region" description="Helical" evidence="1">
    <location>
        <begin position="61"/>
        <end position="83"/>
    </location>
</feature>
<keyword evidence="1" id="KW-0472">Membrane</keyword>
<name>A0ABS4D8S9_9CHLR</name>
<evidence type="ECO:0000313" key="3">
    <source>
        <dbReference type="Proteomes" id="UP001193081"/>
    </source>
</evidence>
<keyword evidence="1" id="KW-0812">Transmembrane</keyword>